<dbReference type="EMBL" id="CAMKVN010003075">
    <property type="protein sequence ID" value="CAI2183609.1"/>
    <property type="molecule type" value="Genomic_DNA"/>
</dbReference>
<dbReference type="Gene3D" id="1.20.5.340">
    <property type="match status" value="1"/>
</dbReference>
<protein>
    <submittedName>
        <fullName evidence="3">14941_t:CDS:1</fullName>
    </submittedName>
</protein>
<comment type="caution">
    <text evidence="3">The sequence shown here is derived from an EMBL/GenBank/DDBJ whole genome shotgun (WGS) entry which is preliminary data.</text>
</comment>
<evidence type="ECO:0000256" key="1">
    <source>
        <dbReference type="ARBA" id="ARBA00023054"/>
    </source>
</evidence>
<organism evidence="3 4">
    <name type="scientific">Funneliformis geosporum</name>
    <dbReference type="NCBI Taxonomy" id="1117311"/>
    <lineage>
        <taxon>Eukaryota</taxon>
        <taxon>Fungi</taxon>
        <taxon>Fungi incertae sedis</taxon>
        <taxon>Mucoromycota</taxon>
        <taxon>Glomeromycotina</taxon>
        <taxon>Glomeromycetes</taxon>
        <taxon>Glomerales</taxon>
        <taxon>Glomeraceae</taxon>
        <taxon>Funneliformis</taxon>
    </lineage>
</organism>
<dbReference type="Proteomes" id="UP001153678">
    <property type="component" value="Unassembled WGS sequence"/>
</dbReference>
<evidence type="ECO:0000313" key="3">
    <source>
        <dbReference type="EMBL" id="CAI2183609.1"/>
    </source>
</evidence>
<keyword evidence="1 2" id="KW-0175">Coiled coil</keyword>
<feature type="coiled-coil region" evidence="2">
    <location>
        <begin position="1"/>
        <end position="49"/>
    </location>
</feature>
<accession>A0A9W4SW60</accession>
<keyword evidence="4" id="KW-1185">Reference proteome</keyword>
<dbReference type="SUPFAM" id="SSF57997">
    <property type="entry name" value="Tropomyosin"/>
    <property type="match status" value="1"/>
</dbReference>
<evidence type="ECO:0000256" key="2">
    <source>
        <dbReference type="SAM" id="Coils"/>
    </source>
</evidence>
<sequence>MDKFKEKIGSLRGELEAAQAKIIELDKEKKKNEEDISAKDQEITMLQRKVGTLESDLDETEKGFKEATEK</sequence>
<dbReference type="OrthoDB" id="128924at2759"/>
<dbReference type="InterPro" id="IPR000533">
    <property type="entry name" value="Tropomyosin"/>
</dbReference>
<reference evidence="3" key="1">
    <citation type="submission" date="2022-08" db="EMBL/GenBank/DDBJ databases">
        <authorList>
            <person name="Kallberg Y."/>
            <person name="Tangrot J."/>
            <person name="Rosling A."/>
        </authorList>
    </citation>
    <scope>NUCLEOTIDE SEQUENCE</scope>
    <source>
        <strain evidence="3">Wild A</strain>
    </source>
</reference>
<dbReference type="Pfam" id="PF00261">
    <property type="entry name" value="Tropomyosin"/>
    <property type="match status" value="1"/>
</dbReference>
<gene>
    <name evidence="3" type="ORF">FWILDA_LOCUS11161</name>
</gene>
<proteinExistence type="predicted"/>
<dbReference type="AlphaFoldDB" id="A0A9W4SW60"/>
<name>A0A9W4SW60_9GLOM</name>
<evidence type="ECO:0000313" key="4">
    <source>
        <dbReference type="Proteomes" id="UP001153678"/>
    </source>
</evidence>